<dbReference type="GO" id="GO:0003677">
    <property type="term" value="F:DNA binding"/>
    <property type="evidence" value="ECO:0007669"/>
    <property type="project" value="InterPro"/>
</dbReference>
<dbReference type="SUPFAM" id="SSF47113">
    <property type="entry name" value="Histone-fold"/>
    <property type="match status" value="1"/>
</dbReference>
<dbReference type="InterPro" id="IPR009072">
    <property type="entry name" value="Histone-fold"/>
</dbReference>
<dbReference type="Pfam" id="PF00125">
    <property type="entry name" value="Histone"/>
    <property type="match status" value="1"/>
</dbReference>
<proteinExistence type="inferred from homology"/>
<evidence type="ECO:0000256" key="1">
    <source>
        <dbReference type="ARBA" id="ARBA00010343"/>
    </source>
</evidence>
<name>A0AAD6JFV2_9ROSI</name>
<comment type="similarity">
    <text evidence="1">Belongs to the histone H3 family.</text>
</comment>
<evidence type="ECO:0000313" key="5">
    <source>
        <dbReference type="Proteomes" id="UP001162972"/>
    </source>
</evidence>
<accession>A0AAD6JFV2</accession>
<dbReference type="InterPro" id="IPR000164">
    <property type="entry name" value="Histone_H3/CENP-A"/>
</dbReference>
<dbReference type="PRINTS" id="PR00622">
    <property type="entry name" value="HISTONEH3"/>
</dbReference>
<keyword evidence="2" id="KW-0007">Acetylation</keyword>
<evidence type="ECO:0000256" key="2">
    <source>
        <dbReference type="ARBA" id="ARBA00022990"/>
    </source>
</evidence>
<dbReference type="PANTHER" id="PTHR11426">
    <property type="entry name" value="HISTONE H3"/>
    <property type="match status" value="1"/>
</dbReference>
<evidence type="ECO:0000313" key="4">
    <source>
        <dbReference type="EMBL" id="KAJ6404333.1"/>
    </source>
</evidence>
<organism evidence="4 5">
    <name type="scientific">Salix udensis</name>
    <dbReference type="NCBI Taxonomy" id="889485"/>
    <lineage>
        <taxon>Eukaryota</taxon>
        <taxon>Viridiplantae</taxon>
        <taxon>Streptophyta</taxon>
        <taxon>Embryophyta</taxon>
        <taxon>Tracheophyta</taxon>
        <taxon>Spermatophyta</taxon>
        <taxon>Magnoliopsida</taxon>
        <taxon>eudicotyledons</taxon>
        <taxon>Gunneridae</taxon>
        <taxon>Pentapetalae</taxon>
        <taxon>rosids</taxon>
        <taxon>fabids</taxon>
        <taxon>Malpighiales</taxon>
        <taxon>Salicaceae</taxon>
        <taxon>Saliceae</taxon>
        <taxon>Salix</taxon>
    </lineage>
</organism>
<dbReference type="AlphaFoldDB" id="A0AAD6JFV2"/>
<dbReference type="EMBL" id="JAPFFJ010000017">
    <property type="protein sequence ID" value="KAJ6404333.1"/>
    <property type="molecule type" value="Genomic_DNA"/>
</dbReference>
<keyword evidence="5" id="KW-1185">Reference proteome</keyword>
<dbReference type="GO" id="GO:0030527">
    <property type="term" value="F:structural constituent of chromatin"/>
    <property type="evidence" value="ECO:0007669"/>
    <property type="project" value="InterPro"/>
</dbReference>
<evidence type="ECO:0000259" key="3">
    <source>
        <dbReference type="Pfam" id="PF00125"/>
    </source>
</evidence>
<reference evidence="4 5" key="1">
    <citation type="journal article" date="2023" name="Int. J. Mol. Sci.">
        <title>De Novo Assembly and Annotation of 11 Diverse Shrub Willow (Salix) Genomes Reveals Novel Gene Organization in Sex-Linked Regions.</title>
        <authorList>
            <person name="Hyden B."/>
            <person name="Feng K."/>
            <person name="Yates T.B."/>
            <person name="Jawdy S."/>
            <person name="Cereghino C."/>
            <person name="Smart L.B."/>
            <person name="Muchero W."/>
        </authorList>
    </citation>
    <scope>NUCLEOTIDE SEQUENCE [LARGE SCALE GENOMIC DNA]</scope>
    <source>
        <tissue evidence="4">Shoot tip</tissue>
    </source>
</reference>
<feature type="domain" description="Core Histone H2A/H2B/H3" evidence="3">
    <location>
        <begin position="7"/>
        <end position="53"/>
    </location>
</feature>
<dbReference type="GO" id="GO:0046982">
    <property type="term" value="F:protein heterodimerization activity"/>
    <property type="evidence" value="ECO:0007669"/>
    <property type="project" value="InterPro"/>
</dbReference>
<dbReference type="Gene3D" id="1.10.20.10">
    <property type="entry name" value="Histone, subunit A"/>
    <property type="match status" value="1"/>
</dbReference>
<dbReference type="GO" id="GO:0000786">
    <property type="term" value="C:nucleosome"/>
    <property type="evidence" value="ECO:0007669"/>
    <property type="project" value="InterPro"/>
</dbReference>
<sequence length="54" mass="6234">MITQEFSQEINRWTAEALVAIQEAAEDFLVHLFEDGMLCAIHAKRVTLSEWDLI</sequence>
<dbReference type="InterPro" id="IPR007125">
    <property type="entry name" value="H2A/H2B/H3"/>
</dbReference>
<gene>
    <name evidence="4" type="ORF">OIU84_012502</name>
</gene>
<protein>
    <recommendedName>
        <fullName evidence="3">Core Histone H2A/H2B/H3 domain-containing protein</fullName>
    </recommendedName>
</protein>
<comment type="caution">
    <text evidence="4">The sequence shown here is derived from an EMBL/GenBank/DDBJ whole genome shotgun (WGS) entry which is preliminary data.</text>
</comment>
<dbReference type="Proteomes" id="UP001162972">
    <property type="component" value="Chromosome 2"/>
</dbReference>